<dbReference type="OrthoDB" id="26872at2"/>
<gene>
    <name evidence="2" type="ORF">DAERI_020193</name>
</gene>
<dbReference type="Proteomes" id="UP000236569">
    <property type="component" value="Unassembled WGS sequence"/>
</dbReference>
<accession>A0A2I9D2B1</accession>
<feature type="domain" description="DUF305" evidence="1">
    <location>
        <begin position="41"/>
        <end position="186"/>
    </location>
</feature>
<proteinExistence type="predicted"/>
<dbReference type="PANTHER" id="PTHR36933:SF1">
    <property type="entry name" value="SLL0788 PROTEIN"/>
    <property type="match status" value="1"/>
</dbReference>
<dbReference type="PANTHER" id="PTHR36933">
    <property type="entry name" value="SLL0788 PROTEIN"/>
    <property type="match status" value="1"/>
</dbReference>
<dbReference type="EMBL" id="BFAG01000002">
    <property type="protein sequence ID" value="GBF04596.1"/>
    <property type="molecule type" value="Genomic_DNA"/>
</dbReference>
<name>A0A2I9D2B1_9DEIO</name>
<sequence length="210" mass="22639">MQRRVQRHGLTAWAGGVLAAAVLGVGAAVTWPRPPAEGSSEVSFARDMSAHHAQAVDMSVTLVKRAADPAIRLLAQDILLGQQAQIGQMQGWLMAWGRPLAGREAPMAGMDRARMGLASDGDVRQLRHLPVNTAQTRYLVLMRRHHQGGVAMAKSALTTVKRPEVRAFAERVVAAQTSEIQAIDALLGKRMAGGEAQPEMQPEMDGMTHE</sequence>
<dbReference type="Pfam" id="PF03713">
    <property type="entry name" value="DUF305"/>
    <property type="match status" value="1"/>
</dbReference>
<keyword evidence="3" id="KW-1185">Reference proteome</keyword>
<comment type="caution">
    <text evidence="2">The sequence shown here is derived from an EMBL/GenBank/DDBJ whole genome shotgun (WGS) entry which is preliminary data.</text>
</comment>
<evidence type="ECO:0000313" key="2">
    <source>
        <dbReference type="EMBL" id="GBF04596.1"/>
    </source>
</evidence>
<dbReference type="Gene3D" id="1.20.1260.10">
    <property type="match status" value="1"/>
</dbReference>
<dbReference type="RefSeq" id="WP_103128092.1">
    <property type="nucleotide sequence ID" value="NZ_BFAG01000002.1"/>
</dbReference>
<dbReference type="AlphaFoldDB" id="A0A2I9D2B1"/>
<protein>
    <submittedName>
        <fullName evidence="2">Secreted protein</fullName>
    </submittedName>
</protein>
<organism evidence="2 3">
    <name type="scientific">Deinococcus aerius</name>
    <dbReference type="NCBI Taxonomy" id="200253"/>
    <lineage>
        <taxon>Bacteria</taxon>
        <taxon>Thermotogati</taxon>
        <taxon>Deinococcota</taxon>
        <taxon>Deinococci</taxon>
        <taxon>Deinococcales</taxon>
        <taxon>Deinococcaceae</taxon>
        <taxon>Deinococcus</taxon>
    </lineage>
</organism>
<reference evidence="3" key="1">
    <citation type="submission" date="2018-01" db="EMBL/GenBank/DDBJ databases">
        <title>Draft Genome Sequence of the Radioresistant Bacterium Deinococcus aerius TR0125, Isolated from the Higher Atmosphere above Japan.</title>
        <authorList>
            <person name="Satoh K."/>
            <person name="Arai H."/>
            <person name="Sanzen T."/>
            <person name="Kawaguchi Y."/>
            <person name="Hayashi H."/>
            <person name="Yokobori S."/>
            <person name="Yamagishi A."/>
            <person name="Oono Y."/>
            <person name="Narumi I."/>
        </authorList>
    </citation>
    <scope>NUCLEOTIDE SEQUENCE [LARGE SCALE GENOMIC DNA]</scope>
    <source>
        <strain evidence="3">TR0125</strain>
    </source>
</reference>
<evidence type="ECO:0000259" key="1">
    <source>
        <dbReference type="Pfam" id="PF03713"/>
    </source>
</evidence>
<evidence type="ECO:0000313" key="3">
    <source>
        <dbReference type="Proteomes" id="UP000236569"/>
    </source>
</evidence>
<dbReference type="InterPro" id="IPR005183">
    <property type="entry name" value="DUF305_CopM-like"/>
</dbReference>
<dbReference type="InterPro" id="IPR012347">
    <property type="entry name" value="Ferritin-like"/>
</dbReference>